<dbReference type="Gramene" id="PNW83087">
    <property type="protein sequence ID" value="PNW83087"/>
    <property type="gene ID" value="CHLRE_06g306057v5"/>
</dbReference>
<dbReference type="AlphaFoldDB" id="A0A2K3DRE8"/>
<protein>
    <submittedName>
        <fullName evidence="2">Uncharacterized protein</fullName>
    </submittedName>
</protein>
<organism evidence="2 3">
    <name type="scientific">Chlamydomonas reinhardtii</name>
    <name type="common">Chlamydomonas smithii</name>
    <dbReference type="NCBI Taxonomy" id="3055"/>
    <lineage>
        <taxon>Eukaryota</taxon>
        <taxon>Viridiplantae</taxon>
        <taxon>Chlorophyta</taxon>
        <taxon>core chlorophytes</taxon>
        <taxon>Chlorophyceae</taxon>
        <taxon>CS clade</taxon>
        <taxon>Chlamydomonadales</taxon>
        <taxon>Chlamydomonadaceae</taxon>
        <taxon>Chlamydomonas</taxon>
    </lineage>
</organism>
<accession>A0A2K3DRE8</accession>
<sequence length="335" mass="33524">MNVTDAGVRQLSALTCLSRLVLRDTVEVSGDTLAVLLPTLKELQVLDIQRNWSFNNVQLARCLPALAAASNLCCLDLRASWVTDEGVAALGRLPGLRRLALSPQHEHWAKYLHVLPGLTGLTGLVMGNLPSVPYQLVEALAALPNLRELDMSEPPPPLEGAVGWAASAVATATAVSAKEPLRPFTVAALARLSALRHLDLSRRHVLPDQALFLAVCMPSLERITLVQCGLAPSAVARLWQQRPCLVVISSASAAAYMGGGGGGGGVCGGEGLGGGGGAGDGGSGEGGVGGAGGGSKVMGYGLALAAPAGGGGGGGGGGGEGLLLEEVEAGAGAGA</sequence>
<name>A0A2K3DRE8_CHLRE</name>
<proteinExistence type="predicted"/>
<dbReference type="PANTHER" id="PTHR12904">
    <property type="match status" value="1"/>
</dbReference>
<dbReference type="InterPro" id="IPR032675">
    <property type="entry name" value="LRR_dom_sf"/>
</dbReference>
<dbReference type="InterPro" id="IPR051341">
    <property type="entry name" value="Zyg-11_UBL_adapter"/>
</dbReference>
<comment type="subcellular location">
    <subcellularLocation>
        <location evidence="1">Cytoplasm</location>
        <location evidence="1">Cytoskeleton</location>
        <location evidence="1">Cilium axoneme</location>
    </subcellularLocation>
</comment>
<dbReference type="Gene3D" id="3.80.10.10">
    <property type="entry name" value="Ribonuclease Inhibitor"/>
    <property type="match status" value="2"/>
</dbReference>
<dbReference type="Proteomes" id="UP000006906">
    <property type="component" value="Chromosome 6"/>
</dbReference>
<evidence type="ECO:0000313" key="3">
    <source>
        <dbReference type="Proteomes" id="UP000006906"/>
    </source>
</evidence>
<evidence type="ECO:0000313" key="2">
    <source>
        <dbReference type="EMBL" id="PNW83087.1"/>
    </source>
</evidence>
<dbReference type="GeneID" id="66053904"/>
<dbReference type="OrthoDB" id="544129at2759"/>
<dbReference type="RefSeq" id="XP_042924414.1">
    <property type="nucleotide sequence ID" value="XM_043063708.1"/>
</dbReference>
<keyword evidence="3" id="KW-1185">Reference proteome</keyword>
<reference evidence="2 3" key="1">
    <citation type="journal article" date="2007" name="Science">
        <title>The Chlamydomonas genome reveals the evolution of key animal and plant functions.</title>
        <authorList>
            <person name="Merchant S.S."/>
            <person name="Prochnik S.E."/>
            <person name="Vallon O."/>
            <person name="Harris E.H."/>
            <person name="Karpowicz S.J."/>
            <person name="Witman G.B."/>
            <person name="Terry A."/>
            <person name="Salamov A."/>
            <person name="Fritz-Laylin L.K."/>
            <person name="Marechal-Drouard L."/>
            <person name="Marshall W.F."/>
            <person name="Qu L.H."/>
            <person name="Nelson D.R."/>
            <person name="Sanderfoot A.A."/>
            <person name="Spalding M.H."/>
            <person name="Kapitonov V.V."/>
            <person name="Ren Q."/>
            <person name="Ferris P."/>
            <person name="Lindquist E."/>
            <person name="Shapiro H."/>
            <person name="Lucas S.M."/>
            <person name="Grimwood J."/>
            <person name="Schmutz J."/>
            <person name="Cardol P."/>
            <person name="Cerutti H."/>
            <person name="Chanfreau G."/>
            <person name="Chen C.L."/>
            <person name="Cognat V."/>
            <person name="Croft M.T."/>
            <person name="Dent R."/>
            <person name="Dutcher S."/>
            <person name="Fernandez E."/>
            <person name="Fukuzawa H."/>
            <person name="Gonzalez-Ballester D."/>
            <person name="Gonzalez-Halphen D."/>
            <person name="Hallmann A."/>
            <person name="Hanikenne M."/>
            <person name="Hippler M."/>
            <person name="Inwood W."/>
            <person name="Jabbari K."/>
            <person name="Kalanon M."/>
            <person name="Kuras R."/>
            <person name="Lefebvre P.A."/>
            <person name="Lemaire S.D."/>
            <person name="Lobanov A.V."/>
            <person name="Lohr M."/>
            <person name="Manuell A."/>
            <person name="Meier I."/>
            <person name="Mets L."/>
            <person name="Mittag M."/>
            <person name="Mittelmeier T."/>
            <person name="Moroney J.V."/>
            <person name="Moseley J."/>
            <person name="Napoli C."/>
            <person name="Nedelcu A.M."/>
            <person name="Niyogi K."/>
            <person name="Novoselov S.V."/>
            <person name="Paulsen I.T."/>
            <person name="Pazour G."/>
            <person name="Purton S."/>
            <person name="Ral J.P."/>
            <person name="Riano-Pachon D.M."/>
            <person name="Riekhof W."/>
            <person name="Rymarquis L."/>
            <person name="Schroda M."/>
            <person name="Stern D."/>
            <person name="Umen J."/>
            <person name="Willows R."/>
            <person name="Wilson N."/>
            <person name="Zimmer S.L."/>
            <person name="Allmer J."/>
            <person name="Balk J."/>
            <person name="Bisova K."/>
            <person name="Chen C.J."/>
            <person name="Elias M."/>
            <person name="Gendler K."/>
            <person name="Hauser C."/>
            <person name="Lamb M.R."/>
            <person name="Ledford H."/>
            <person name="Long J.C."/>
            <person name="Minagawa J."/>
            <person name="Page M.D."/>
            <person name="Pan J."/>
            <person name="Pootakham W."/>
            <person name="Roje S."/>
            <person name="Rose A."/>
            <person name="Stahlberg E."/>
            <person name="Terauchi A.M."/>
            <person name="Yang P."/>
            <person name="Ball S."/>
            <person name="Bowler C."/>
            <person name="Dieckmann C.L."/>
            <person name="Gladyshev V.N."/>
            <person name="Green P."/>
            <person name="Jorgensen R."/>
            <person name="Mayfield S."/>
            <person name="Mueller-Roeber B."/>
            <person name="Rajamani S."/>
            <person name="Sayre R.T."/>
            <person name="Brokstein P."/>
            <person name="Dubchak I."/>
            <person name="Goodstein D."/>
            <person name="Hornick L."/>
            <person name="Huang Y.W."/>
            <person name="Jhaveri J."/>
            <person name="Luo Y."/>
            <person name="Martinez D."/>
            <person name="Ngau W.C."/>
            <person name="Otillar B."/>
            <person name="Poliakov A."/>
            <person name="Porter A."/>
            <person name="Szajkowski L."/>
            <person name="Werner G."/>
            <person name="Zhou K."/>
            <person name="Grigoriev I.V."/>
            <person name="Rokhsar D.S."/>
            <person name="Grossman A.R."/>
        </authorList>
    </citation>
    <scope>NUCLEOTIDE SEQUENCE [LARGE SCALE GENOMIC DNA]</scope>
    <source>
        <strain evidence="3">CC-503</strain>
    </source>
</reference>
<dbReference type="STRING" id="3055.A0A2K3DRE8"/>
<dbReference type="SUPFAM" id="SSF52047">
    <property type="entry name" value="RNI-like"/>
    <property type="match status" value="1"/>
</dbReference>
<evidence type="ECO:0000256" key="1">
    <source>
        <dbReference type="ARBA" id="ARBA00004430"/>
    </source>
</evidence>
<dbReference type="InParanoid" id="A0A2K3DRE8"/>
<gene>
    <name evidence="2" type="ORF">CHLRE_06g306057v5</name>
</gene>
<dbReference type="GO" id="GO:0005930">
    <property type="term" value="C:axoneme"/>
    <property type="evidence" value="ECO:0007669"/>
    <property type="project" value="UniProtKB-SubCell"/>
</dbReference>
<dbReference type="PANTHER" id="PTHR12904:SF23">
    <property type="entry name" value="PROTEIN ZER-1 HOMOLOG"/>
    <property type="match status" value="1"/>
</dbReference>
<dbReference type="KEGG" id="cre:CHLRE_06g306057v5"/>
<dbReference type="EMBL" id="CM008967">
    <property type="protein sequence ID" value="PNW83087.1"/>
    <property type="molecule type" value="Genomic_DNA"/>
</dbReference>